<evidence type="ECO:0000313" key="2">
    <source>
        <dbReference type="EMBL" id="TKW10037.1"/>
    </source>
</evidence>
<reference evidence="2" key="1">
    <citation type="submission" date="2019-03" db="EMBL/GenBank/DDBJ databases">
        <title>WGS assembly of Setaria viridis.</title>
        <authorList>
            <person name="Huang P."/>
            <person name="Jenkins J."/>
            <person name="Grimwood J."/>
            <person name="Barry K."/>
            <person name="Healey A."/>
            <person name="Mamidi S."/>
            <person name="Sreedasyam A."/>
            <person name="Shu S."/>
            <person name="Feldman M."/>
            <person name="Wu J."/>
            <person name="Yu Y."/>
            <person name="Chen C."/>
            <person name="Johnson J."/>
            <person name="Rokhsar D."/>
            <person name="Baxter I."/>
            <person name="Schmutz J."/>
            <person name="Brutnell T."/>
            <person name="Kellogg E."/>
        </authorList>
    </citation>
    <scope>NUCLEOTIDE SEQUENCE [LARGE SCALE GENOMIC DNA]</scope>
</reference>
<sequence>MKWLLVLLGLPNSLRVGRSSGIPPQTARIGVIDIVVGFSVIFRIDI</sequence>
<keyword evidence="3" id="KW-1185">Reference proteome</keyword>
<dbReference type="Gramene" id="TKW10037">
    <property type="protein sequence ID" value="TKW10037"/>
    <property type="gene ID" value="SEVIR_6G101957v2"/>
</dbReference>
<protein>
    <submittedName>
        <fullName evidence="2">Uncharacterized protein</fullName>
    </submittedName>
</protein>
<proteinExistence type="predicted"/>
<evidence type="ECO:0000313" key="3">
    <source>
        <dbReference type="Proteomes" id="UP000298652"/>
    </source>
</evidence>
<dbReference type="EMBL" id="CM016557">
    <property type="protein sequence ID" value="TKW10037.1"/>
    <property type="molecule type" value="Genomic_DNA"/>
</dbReference>
<dbReference type="Proteomes" id="UP000298652">
    <property type="component" value="Chromosome 6"/>
</dbReference>
<gene>
    <name evidence="2" type="ORF">SEVIR_6G101957v2</name>
</gene>
<accession>A0A4U6UHT2</accession>
<name>A0A4U6UHT2_SETVI</name>
<keyword evidence="1" id="KW-0732">Signal</keyword>
<evidence type="ECO:0000256" key="1">
    <source>
        <dbReference type="SAM" id="SignalP"/>
    </source>
</evidence>
<dbReference type="AlphaFoldDB" id="A0A4U6UHT2"/>
<organism evidence="2 3">
    <name type="scientific">Setaria viridis</name>
    <name type="common">Green bristlegrass</name>
    <name type="synonym">Setaria italica subsp. viridis</name>
    <dbReference type="NCBI Taxonomy" id="4556"/>
    <lineage>
        <taxon>Eukaryota</taxon>
        <taxon>Viridiplantae</taxon>
        <taxon>Streptophyta</taxon>
        <taxon>Embryophyta</taxon>
        <taxon>Tracheophyta</taxon>
        <taxon>Spermatophyta</taxon>
        <taxon>Magnoliopsida</taxon>
        <taxon>Liliopsida</taxon>
        <taxon>Poales</taxon>
        <taxon>Poaceae</taxon>
        <taxon>PACMAD clade</taxon>
        <taxon>Panicoideae</taxon>
        <taxon>Panicodae</taxon>
        <taxon>Paniceae</taxon>
        <taxon>Cenchrinae</taxon>
        <taxon>Setaria</taxon>
    </lineage>
</organism>
<feature type="chain" id="PRO_5020690905" evidence="1">
    <location>
        <begin position="20"/>
        <end position="46"/>
    </location>
</feature>
<feature type="signal peptide" evidence="1">
    <location>
        <begin position="1"/>
        <end position="19"/>
    </location>
</feature>